<keyword evidence="3" id="KW-0731">Sigma factor</keyword>
<gene>
    <name evidence="8" type="ORF">CUD01_15770</name>
</gene>
<dbReference type="InterPro" id="IPR013249">
    <property type="entry name" value="RNA_pol_sigma70_r4_t2"/>
</dbReference>
<protein>
    <submittedName>
        <fullName evidence="8">RNA polymerase sigma factor</fullName>
    </submittedName>
</protein>
<dbReference type="Proteomes" id="UP000315842">
    <property type="component" value="Unassembled WGS sequence"/>
</dbReference>
<name>A0A4Y3KAU9_CELUD</name>
<comment type="caution">
    <text evidence="8">The sequence shown here is derived from an EMBL/GenBank/DDBJ whole genome shotgun (WGS) entry which is preliminary data.</text>
</comment>
<dbReference type="Gene3D" id="1.10.1740.10">
    <property type="match status" value="1"/>
</dbReference>
<evidence type="ECO:0000313" key="9">
    <source>
        <dbReference type="Proteomes" id="UP000315842"/>
    </source>
</evidence>
<evidence type="ECO:0000259" key="6">
    <source>
        <dbReference type="Pfam" id="PF04542"/>
    </source>
</evidence>
<evidence type="ECO:0000256" key="5">
    <source>
        <dbReference type="ARBA" id="ARBA00023163"/>
    </source>
</evidence>
<dbReference type="SUPFAM" id="SSF88659">
    <property type="entry name" value="Sigma3 and sigma4 domains of RNA polymerase sigma factors"/>
    <property type="match status" value="1"/>
</dbReference>
<keyword evidence="4" id="KW-0238">DNA-binding</keyword>
<reference evidence="8 9" key="1">
    <citation type="submission" date="2019-06" db="EMBL/GenBank/DDBJ databases">
        <title>Whole genome shotgun sequence of Cellulomonas uda NBRC 3747.</title>
        <authorList>
            <person name="Hosoyama A."/>
            <person name="Uohara A."/>
            <person name="Ohji S."/>
            <person name="Ichikawa N."/>
        </authorList>
    </citation>
    <scope>NUCLEOTIDE SEQUENCE [LARGE SCALE GENOMIC DNA]</scope>
    <source>
        <strain evidence="8 9">NBRC 3747</strain>
    </source>
</reference>
<dbReference type="InterPro" id="IPR039425">
    <property type="entry name" value="RNA_pol_sigma-70-like"/>
</dbReference>
<dbReference type="Pfam" id="PF08281">
    <property type="entry name" value="Sigma70_r4_2"/>
    <property type="match status" value="1"/>
</dbReference>
<dbReference type="GO" id="GO:0003677">
    <property type="term" value="F:DNA binding"/>
    <property type="evidence" value="ECO:0007669"/>
    <property type="project" value="UniProtKB-KW"/>
</dbReference>
<evidence type="ECO:0000256" key="2">
    <source>
        <dbReference type="ARBA" id="ARBA00023015"/>
    </source>
</evidence>
<comment type="similarity">
    <text evidence="1">Belongs to the sigma-70 factor family. ECF subfamily.</text>
</comment>
<dbReference type="Pfam" id="PF04542">
    <property type="entry name" value="Sigma70_r2"/>
    <property type="match status" value="1"/>
</dbReference>
<evidence type="ECO:0000259" key="7">
    <source>
        <dbReference type="Pfam" id="PF08281"/>
    </source>
</evidence>
<dbReference type="GO" id="GO:0016987">
    <property type="term" value="F:sigma factor activity"/>
    <property type="evidence" value="ECO:0007669"/>
    <property type="project" value="UniProtKB-KW"/>
</dbReference>
<proteinExistence type="inferred from homology"/>
<feature type="domain" description="RNA polymerase sigma-70 region 2" evidence="6">
    <location>
        <begin position="12"/>
        <end position="79"/>
    </location>
</feature>
<dbReference type="InterPro" id="IPR013325">
    <property type="entry name" value="RNA_pol_sigma_r2"/>
</dbReference>
<keyword evidence="5" id="KW-0804">Transcription</keyword>
<dbReference type="PANTHER" id="PTHR43133:SF50">
    <property type="entry name" value="ECF RNA POLYMERASE SIGMA FACTOR SIGM"/>
    <property type="match status" value="1"/>
</dbReference>
<evidence type="ECO:0000256" key="3">
    <source>
        <dbReference type="ARBA" id="ARBA00023082"/>
    </source>
</evidence>
<organism evidence="8 9">
    <name type="scientific">Cellulomonas uda</name>
    <dbReference type="NCBI Taxonomy" id="1714"/>
    <lineage>
        <taxon>Bacteria</taxon>
        <taxon>Bacillati</taxon>
        <taxon>Actinomycetota</taxon>
        <taxon>Actinomycetes</taxon>
        <taxon>Micrococcales</taxon>
        <taxon>Cellulomonadaceae</taxon>
        <taxon>Cellulomonas</taxon>
    </lineage>
</organism>
<dbReference type="NCBIfam" id="TIGR02937">
    <property type="entry name" value="sigma70-ECF"/>
    <property type="match status" value="1"/>
</dbReference>
<dbReference type="Gene3D" id="1.10.10.10">
    <property type="entry name" value="Winged helix-like DNA-binding domain superfamily/Winged helix DNA-binding domain"/>
    <property type="match status" value="1"/>
</dbReference>
<dbReference type="AlphaFoldDB" id="A0A4Y3KAU9"/>
<dbReference type="InterPro" id="IPR013324">
    <property type="entry name" value="RNA_pol_sigma_r3/r4-like"/>
</dbReference>
<dbReference type="CDD" id="cd06171">
    <property type="entry name" value="Sigma70_r4"/>
    <property type="match status" value="1"/>
</dbReference>
<dbReference type="InterPro" id="IPR036388">
    <property type="entry name" value="WH-like_DNA-bd_sf"/>
</dbReference>
<dbReference type="GO" id="GO:0006352">
    <property type="term" value="P:DNA-templated transcription initiation"/>
    <property type="evidence" value="ECO:0007669"/>
    <property type="project" value="InterPro"/>
</dbReference>
<keyword evidence="2" id="KW-0805">Transcription regulation</keyword>
<sequence length="189" mass="21075">MIRRWEPMLDQLVRERYPRLLSRATLLCGTRHDAEDLVQDALVATFGGRARFESVAEAEHYVRRAIATKYVDRARRLGRERDVHRRLAGERATVVEIDLPGLTRELVDALSVLAPRVRACVVLRYLDDMTIRETAQSLGISEGAVKRYTSDGVSLLNAALGTTSADAESIVVQPNAQPNVQPKEARRGA</sequence>
<dbReference type="EMBL" id="BJLP01000022">
    <property type="protein sequence ID" value="GEA81133.1"/>
    <property type="molecule type" value="Genomic_DNA"/>
</dbReference>
<feature type="domain" description="RNA polymerase sigma factor 70 region 4 type 2" evidence="7">
    <location>
        <begin position="104"/>
        <end position="151"/>
    </location>
</feature>
<accession>A0A4Y3KAU9</accession>
<dbReference type="InterPro" id="IPR014284">
    <property type="entry name" value="RNA_pol_sigma-70_dom"/>
</dbReference>
<dbReference type="SUPFAM" id="SSF88946">
    <property type="entry name" value="Sigma2 domain of RNA polymerase sigma factors"/>
    <property type="match status" value="1"/>
</dbReference>
<dbReference type="InterPro" id="IPR007627">
    <property type="entry name" value="RNA_pol_sigma70_r2"/>
</dbReference>
<keyword evidence="9" id="KW-1185">Reference proteome</keyword>
<evidence type="ECO:0000256" key="1">
    <source>
        <dbReference type="ARBA" id="ARBA00010641"/>
    </source>
</evidence>
<evidence type="ECO:0000313" key="8">
    <source>
        <dbReference type="EMBL" id="GEA81133.1"/>
    </source>
</evidence>
<dbReference type="PANTHER" id="PTHR43133">
    <property type="entry name" value="RNA POLYMERASE ECF-TYPE SIGMA FACTO"/>
    <property type="match status" value="1"/>
</dbReference>
<evidence type="ECO:0000256" key="4">
    <source>
        <dbReference type="ARBA" id="ARBA00023125"/>
    </source>
</evidence>